<feature type="signal peptide" evidence="2">
    <location>
        <begin position="1"/>
        <end position="26"/>
    </location>
</feature>
<reference evidence="3 4" key="1">
    <citation type="submission" date="2019-12" db="EMBL/GenBank/DDBJ databases">
        <authorList>
            <person name="Scholz U."/>
            <person name="Mascher M."/>
            <person name="Fiebig A."/>
        </authorList>
    </citation>
    <scope>NUCLEOTIDE SEQUENCE</scope>
</reference>
<feature type="region of interest" description="Disordered" evidence="1">
    <location>
        <begin position="111"/>
        <end position="136"/>
    </location>
</feature>
<evidence type="ECO:0000256" key="2">
    <source>
        <dbReference type="SAM" id="SignalP"/>
    </source>
</evidence>
<dbReference type="Proteomes" id="UP001189122">
    <property type="component" value="Unassembled WGS sequence"/>
</dbReference>
<keyword evidence="4" id="KW-1185">Reference proteome</keyword>
<dbReference type="InterPro" id="IPR036392">
    <property type="entry name" value="PLAT/LH2_dom_sf"/>
</dbReference>
<name>A0A7I8IEE4_SPIIN</name>
<evidence type="ECO:0000313" key="4">
    <source>
        <dbReference type="Proteomes" id="UP001189122"/>
    </source>
</evidence>
<gene>
    <name evidence="3" type="ORF">SI7747_02002707</name>
</gene>
<evidence type="ECO:0000256" key="1">
    <source>
        <dbReference type="SAM" id="MobiDB-lite"/>
    </source>
</evidence>
<dbReference type="SUPFAM" id="SSF49723">
    <property type="entry name" value="Lipase/lipooxygenase domain (PLAT/LH2 domain)"/>
    <property type="match status" value="1"/>
</dbReference>
<keyword evidence="2" id="KW-0732">Signal</keyword>
<organism evidence="3">
    <name type="scientific">Spirodela intermedia</name>
    <name type="common">Intermediate duckweed</name>
    <dbReference type="NCBI Taxonomy" id="51605"/>
    <lineage>
        <taxon>Eukaryota</taxon>
        <taxon>Viridiplantae</taxon>
        <taxon>Streptophyta</taxon>
        <taxon>Embryophyta</taxon>
        <taxon>Tracheophyta</taxon>
        <taxon>Spermatophyta</taxon>
        <taxon>Magnoliopsida</taxon>
        <taxon>Liliopsida</taxon>
        <taxon>Araceae</taxon>
        <taxon>Lemnoideae</taxon>
        <taxon>Spirodela</taxon>
    </lineage>
</organism>
<sequence>MATVPRRFTSCINLSLCLLVLLHAAAEYDLRRNPRTQQQNGECVYTVYVRTGSVIKGGTDSKIGFTLGDATGRAVVVEDLEAWGGLMGPGHDYYERGNLDVFSGRGPAASRRRCAASTSPPTDRALTTAGTASTWR</sequence>
<dbReference type="EMBL" id="LR743589">
    <property type="protein sequence ID" value="CAA2616488.1"/>
    <property type="molecule type" value="Genomic_DNA"/>
</dbReference>
<feature type="compositionally biased region" description="Low complexity" evidence="1">
    <location>
        <begin position="111"/>
        <end position="121"/>
    </location>
</feature>
<feature type="chain" id="PRO_5029761644" evidence="2">
    <location>
        <begin position="27"/>
        <end position="136"/>
    </location>
</feature>
<protein>
    <submittedName>
        <fullName evidence="3">Uncharacterized protein</fullName>
    </submittedName>
</protein>
<accession>A0A7I8IEE4</accession>
<dbReference type="EMBL" id="CACRZD030000002">
    <property type="protein sequence ID" value="CAA6656167.1"/>
    <property type="molecule type" value="Genomic_DNA"/>
</dbReference>
<dbReference type="PANTHER" id="PTHR31718">
    <property type="entry name" value="PLAT DOMAIN-CONTAINING PROTEIN"/>
    <property type="match status" value="1"/>
</dbReference>
<dbReference type="Gene3D" id="2.40.180.10">
    <property type="entry name" value="Catalase core domain"/>
    <property type="match status" value="1"/>
</dbReference>
<dbReference type="AlphaFoldDB" id="A0A7I8IEE4"/>
<proteinExistence type="predicted"/>
<evidence type="ECO:0000313" key="3">
    <source>
        <dbReference type="EMBL" id="CAA2616488.1"/>
    </source>
</evidence>
<dbReference type="PANTHER" id="PTHR31718:SF47">
    <property type="entry name" value="OS06G0206401 PROTEIN"/>
    <property type="match status" value="1"/>
</dbReference>